<feature type="domain" description="CRAL/TRIO N-terminal" evidence="3">
    <location>
        <begin position="5"/>
        <end position="30"/>
    </location>
</feature>
<dbReference type="InterPro" id="IPR011074">
    <property type="entry name" value="CRAL/TRIO_N_dom"/>
</dbReference>
<organism evidence="4">
    <name type="scientific">Zea mays</name>
    <name type="common">Maize</name>
    <dbReference type="NCBI Taxonomy" id="4577"/>
    <lineage>
        <taxon>Eukaryota</taxon>
        <taxon>Viridiplantae</taxon>
        <taxon>Streptophyta</taxon>
        <taxon>Embryophyta</taxon>
        <taxon>Tracheophyta</taxon>
        <taxon>Spermatophyta</taxon>
        <taxon>Magnoliopsida</taxon>
        <taxon>Liliopsida</taxon>
        <taxon>Poales</taxon>
        <taxon>Poaceae</taxon>
        <taxon>PACMAD clade</taxon>
        <taxon>Panicoideae</taxon>
        <taxon>Andropogonodae</taxon>
        <taxon>Andropogoneae</taxon>
        <taxon>Tripsacinae</taxon>
        <taxon>Zea</taxon>
    </lineage>
</organism>
<dbReference type="SUPFAM" id="SSF46938">
    <property type="entry name" value="CRAL/TRIO N-terminal domain"/>
    <property type="match status" value="1"/>
</dbReference>
<evidence type="ECO:0000259" key="2">
    <source>
        <dbReference type="SMART" id="SM00516"/>
    </source>
</evidence>
<reference evidence="4" key="1">
    <citation type="journal article" date="2018" name="Nat. Genet.">
        <title>Extensive intraspecific gene order and gene structural variations between Mo17 and other maize genomes.</title>
        <authorList>
            <person name="Sun S."/>
            <person name="Zhou Y."/>
            <person name="Chen J."/>
            <person name="Shi J."/>
            <person name="Zhao H."/>
            <person name="Zhao H."/>
            <person name="Song W."/>
            <person name="Zhang M."/>
            <person name="Cui Y."/>
            <person name="Dong X."/>
            <person name="Liu H."/>
            <person name="Ma X."/>
            <person name="Jiao Y."/>
            <person name="Wang B."/>
            <person name="Wei X."/>
            <person name="Stein J.C."/>
            <person name="Glaubitz J.C."/>
            <person name="Lu F."/>
            <person name="Yu G."/>
            <person name="Liang C."/>
            <person name="Fengler K."/>
            <person name="Li B."/>
            <person name="Rafalski A."/>
            <person name="Schnable P.S."/>
            <person name="Ware D.H."/>
            <person name="Buckler E.S."/>
            <person name="Lai J."/>
        </authorList>
    </citation>
    <scope>NUCLEOTIDE SEQUENCE [LARGE SCALE GENOMIC DNA]</scope>
    <source>
        <tissue evidence="4">Seedling</tissue>
    </source>
</reference>
<dbReference type="Proteomes" id="UP000251960">
    <property type="component" value="Chromosome 1"/>
</dbReference>
<dbReference type="PANTHER" id="PTHR46277">
    <property type="entry name" value="OS03G0850700 PROTEIN"/>
    <property type="match status" value="1"/>
</dbReference>
<dbReference type="InterPro" id="IPR001251">
    <property type="entry name" value="CRAL-TRIO_dom"/>
</dbReference>
<feature type="region of interest" description="Disordered" evidence="1">
    <location>
        <begin position="150"/>
        <end position="217"/>
    </location>
</feature>
<dbReference type="ExpressionAtlas" id="A0A317YCQ7">
    <property type="expression patterns" value="baseline and differential"/>
</dbReference>
<dbReference type="InterPro" id="IPR036865">
    <property type="entry name" value="CRAL-TRIO_dom_sf"/>
</dbReference>
<evidence type="ECO:0000256" key="1">
    <source>
        <dbReference type="SAM" id="MobiDB-lite"/>
    </source>
</evidence>
<accession>A0A317YCQ7</accession>
<dbReference type="SUPFAM" id="SSF52087">
    <property type="entry name" value="CRAL/TRIO domain"/>
    <property type="match status" value="1"/>
</dbReference>
<dbReference type="EMBL" id="NCVQ01000001">
    <property type="protein sequence ID" value="PWZ55856.1"/>
    <property type="molecule type" value="Genomic_DNA"/>
</dbReference>
<name>A0A317YCQ7_MAIZE</name>
<dbReference type="AlphaFoldDB" id="A0A317YCQ7"/>
<comment type="caution">
    <text evidence="4">The sequence shown here is derived from an EMBL/GenBank/DDBJ whole genome shotgun (WGS) entry which is preliminary data.</text>
</comment>
<feature type="compositionally biased region" description="Acidic residues" evidence="1">
    <location>
        <begin position="160"/>
        <end position="173"/>
    </location>
</feature>
<gene>
    <name evidence="4" type="primary">rsc5_6</name>
    <name evidence="4" type="ORF">Zm00014a_041941</name>
</gene>
<dbReference type="Pfam" id="PF00650">
    <property type="entry name" value="CRAL_TRIO"/>
    <property type="match status" value="1"/>
</dbReference>
<evidence type="ECO:0000313" key="4">
    <source>
        <dbReference type="EMBL" id="PWZ55856.1"/>
    </source>
</evidence>
<dbReference type="SMART" id="SM01100">
    <property type="entry name" value="CRAL_TRIO_N"/>
    <property type="match status" value="1"/>
</dbReference>
<evidence type="ECO:0000259" key="3">
    <source>
        <dbReference type="SMART" id="SM01100"/>
    </source>
</evidence>
<protein>
    <submittedName>
        <fullName evidence="4">Random slug protein 5</fullName>
    </submittedName>
</protein>
<feature type="compositionally biased region" description="Acidic residues" evidence="1">
    <location>
        <begin position="200"/>
        <end position="215"/>
    </location>
</feature>
<dbReference type="PANTHER" id="PTHR46277:SF28">
    <property type="entry name" value="OS01G0926800 PROTEIN"/>
    <property type="match status" value="1"/>
</dbReference>
<sequence length="290" mass="32910">MQAVDNLTLRRFLRARDHDVDKASAMFLKFLKWRREAAPGGSVPEEQVRRELSQDKLCMGGVDRAGRPILVAFAARHFSAGRDMAEFKSFVVYFFDKICARIPRGQEKFLCIVDLKGWGYSNCDVRAYIAAIEILQVYVHVNKVHTKKAAAPKIAKQESSDDDTSDETFESDEEPAKKPAAKPLAAVAKNGSKTVKQESSSDEDSSEDESDDDSDDVRTELEDQLLYTYRCHFLDGEFSDFKTFGLFNAKPRGVIDFDDYRNKDEVSVLTEEFKTQLTIREDLFITTKVV</sequence>
<feature type="domain" description="CRAL-TRIO" evidence="2">
    <location>
        <begin position="51"/>
        <end position="193"/>
    </location>
</feature>
<proteinExistence type="predicted"/>
<dbReference type="CDD" id="cd00170">
    <property type="entry name" value="SEC14"/>
    <property type="match status" value="1"/>
</dbReference>
<dbReference type="InterPro" id="IPR036273">
    <property type="entry name" value="CRAL/TRIO_N_dom_sf"/>
</dbReference>
<dbReference type="SMART" id="SM00516">
    <property type="entry name" value="SEC14"/>
    <property type="match status" value="1"/>
</dbReference>
<dbReference type="Gene3D" id="3.40.525.10">
    <property type="entry name" value="CRAL-TRIO lipid binding domain"/>
    <property type="match status" value="1"/>
</dbReference>